<comment type="caution">
    <text evidence="2">The sequence shown here is derived from an EMBL/GenBank/DDBJ whole genome shotgun (WGS) entry which is preliminary data.</text>
</comment>
<feature type="compositionally biased region" description="Pro residues" evidence="1">
    <location>
        <begin position="148"/>
        <end position="162"/>
    </location>
</feature>
<dbReference type="AlphaFoldDB" id="A0A8K0T4I4"/>
<gene>
    <name evidence="2" type="ORF">B0T11DRAFT_143263</name>
</gene>
<evidence type="ECO:0000256" key="1">
    <source>
        <dbReference type="SAM" id="MobiDB-lite"/>
    </source>
</evidence>
<feature type="region of interest" description="Disordered" evidence="1">
    <location>
        <begin position="124"/>
        <end position="162"/>
    </location>
</feature>
<evidence type="ECO:0000313" key="3">
    <source>
        <dbReference type="Proteomes" id="UP000813385"/>
    </source>
</evidence>
<sequence>MSNIQDGRSGRPPSTPTLWSDSVGGRRTGTRREPTTTSGGNQQQAYSQPSPIRTRKTPSANVTHAIRGQRPVRHGTVREARLVPVPGQSSLVCLAMPMLGRQSSTARGLRRLLHSLLPVSHVPAQPAKMHSPPNGWSPIRSSTSTTPVAPPAHPRPQGWPPRPPGTLPLWRCPLASAPCKSRMKAKTDHPLFFVSSPVLAHRSPLPGGATPRCIVTPVLP</sequence>
<accession>A0A8K0T4I4</accession>
<keyword evidence="3" id="KW-1185">Reference proteome</keyword>
<feature type="region of interest" description="Disordered" evidence="1">
    <location>
        <begin position="1"/>
        <end position="73"/>
    </location>
</feature>
<organism evidence="2 3">
    <name type="scientific">Plectosphaerella cucumerina</name>
    <dbReference type="NCBI Taxonomy" id="40658"/>
    <lineage>
        <taxon>Eukaryota</taxon>
        <taxon>Fungi</taxon>
        <taxon>Dikarya</taxon>
        <taxon>Ascomycota</taxon>
        <taxon>Pezizomycotina</taxon>
        <taxon>Sordariomycetes</taxon>
        <taxon>Hypocreomycetidae</taxon>
        <taxon>Glomerellales</taxon>
        <taxon>Plectosphaerellaceae</taxon>
        <taxon>Plectosphaerella</taxon>
    </lineage>
</organism>
<dbReference type="Proteomes" id="UP000813385">
    <property type="component" value="Unassembled WGS sequence"/>
</dbReference>
<reference evidence="2" key="1">
    <citation type="journal article" date="2021" name="Nat. Commun.">
        <title>Genetic determinants of endophytism in the Arabidopsis root mycobiome.</title>
        <authorList>
            <person name="Mesny F."/>
            <person name="Miyauchi S."/>
            <person name="Thiergart T."/>
            <person name="Pickel B."/>
            <person name="Atanasova L."/>
            <person name="Karlsson M."/>
            <person name="Huettel B."/>
            <person name="Barry K.W."/>
            <person name="Haridas S."/>
            <person name="Chen C."/>
            <person name="Bauer D."/>
            <person name="Andreopoulos W."/>
            <person name="Pangilinan J."/>
            <person name="LaButti K."/>
            <person name="Riley R."/>
            <person name="Lipzen A."/>
            <person name="Clum A."/>
            <person name="Drula E."/>
            <person name="Henrissat B."/>
            <person name="Kohler A."/>
            <person name="Grigoriev I.V."/>
            <person name="Martin F.M."/>
            <person name="Hacquard S."/>
        </authorList>
    </citation>
    <scope>NUCLEOTIDE SEQUENCE</scope>
    <source>
        <strain evidence="2">MPI-CAGE-AT-0016</strain>
    </source>
</reference>
<protein>
    <submittedName>
        <fullName evidence="2">Uncharacterized protein</fullName>
    </submittedName>
</protein>
<dbReference type="EMBL" id="JAGPXD010000007">
    <property type="protein sequence ID" value="KAH7347632.1"/>
    <property type="molecule type" value="Genomic_DNA"/>
</dbReference>
<proteinExistence type="predicted"/>
<name>A0A8K0T4I4_9PEZI</name>
<feature type="compositionally biased region" description="Polar residues" evidence="1">
    <location>
        <begin position="41"/>
        <end position="62"/>
    </location>
</feature>
<evidence type="ECO:0000313" key="2">
    <source>
        <dbReference type="EMBL" id="KAH7347632.1"/>
    </source>
</evidence>